<dbReference type="Proteomes" id="UP001328107">
    <property type="component" value="Unassembled WGS sequence"/>
</dbReference>
<sequence>ACRSCQPNLPSMNDCPSTGYGCNVEWPFTANVLTPDYNCRCSEAKCAGNAKLAVHRSIVTGMRCNNSQWMANGEVAE</sequence>
<organism evidence="1 2">
    <name type="scientific">Pristionchus mayeri</name>
    <dbReference type="NCBI Taxonomy" id="1317129"/>
    <lineage>
        <taxon>Eukaryota</taxon>
        <taxon>Metazoa</taxon>
        <taxon>Ecdysozoa</taxon>
        <taxon>Nematoda</taxon>
        <taxon>Chromadorea</taxon>
        <taxon>Rhabditida</taxon>
        <taxon>Rhabditina</taxon>
        <taxon>Diplogasteromorpha</taxon>
        <taxon>Diplogasteroidea</taxon>
        <taxon>Neodiplogasteridae</taxon>
        <taxon>Pristionchus</taxon>
    </lineage>
</organism>
<evidence type="ECO:0000313" key="2">
    <source>
        <dbReference type="Proteomes" id="UP001328107"/>
    </source>
</evidence>
<reference evidence="2" key="1">
    <citation type="submission" date="2022-10" db="EMBL/GenBank/DDBJ databases">
        <title>Genome assembly of Pristionchus species.</title>
        <authorList>
            <person name="Yoshida K."/>
            <person name="Sommer R.J."/>
        </authorList>
    </citation>
    <scope>NUCLEOTIDE SEQUENCE [LARGE SCALE GENOMIC DNA]</scope>
    <source>
        <strain evidence="2">RS5460</strain>
    </source>
</reference>
<evidence type="ECO:0000313" key="1">
    <source>
        <dbReference type="EMBL" id="GMR40862.1"/>
    </source>
</evidence>
<comment type="caution">
    <text evidence="1">The sequence shown here is derived from an EMBL/GenBank/DDBJ whole genome shotgun (WGS) entry which is preliminary data.</text>
</comment>
<name>A0AAN5CEN2_9BILA</name>
<gene>
    <name evidence="1" type="ORF">PMAYCL1PPCAC_11057</name>
</gene>
<keyword evidence="2" id="KW-1185">Reference proteome</keyword>
<feature type="non-terminal residue" evidence="1">
    <location>
        <position position="77"/>
    </location>
</feature>
<proteinExistence type="predicted"/>
<protein>
    <submittedName>
        <fullName evidence="1">Uncharacterized protein</fullName>
    </submittedName>
</protein>
<dbReference type="AlphaFoldDB" id="A0AAN5CEN2"/>
<accession>A0AAN5CEN2</accession>
<feature type="non-terminal residue" evidence="1">
    <location>
        <position position="1"/>
    </location>
</feature>
<dbReference type="EMBL" id="BTRK01000003">
    <property type="protein sequence ID" value="GMR40862.1"/>
    <property type="molecule type" value="Genomic_DNA"/>
</dbReference>